<evidence type="ECO:0000313" key="2">
    <source>
        <dbReference type="EMBL" id="TCC52278.1"/>
    </source>
</evidence>
<evidence type="ECO:0000313" key="3">
    <source>
        <dbReference type="Proteomes" id="UP000293342"/>
    </source>
</evidence>
<dbReference type="RefSeq" id="WP_131511029.1">
    <property type="nucleotide sequence ID" value="NZ_SJKD01000001.1"/>
</dbReference>
<dbReference type="Pfam" id="PF00903">
    <property type="entry name" value="Glyoxalase"/>
    <property type="match status" value="1"/>
</dbReference>
<dbReference type="Gene3D" id="3.10.180.10">
    <property type="entry name" value="2,3-Dihydroxybiphenyl 1,2-Dioxygenase, domain 1"/>
    <property type="match status" value="1"/>
</dbReference>
<name>A0A4R0K3F5_9ACTN</name>
<gene>
    <name evidence="2" type="ORF">E0H75_00330</name>
</gene>
<accession>A0A4R0K3F5</accession>
<reference evidence="2 3" key="1">
    <citation type="submission" date="2019-02" db="EMBL/GenBank/DDBJ databases">
        <title>Kribbella capetownensis sp. nov. and Kribbella speibonae sp. nov., isolated from soil.</title>
        <authorList>
            <person name="Curtis S.M."/>
            <person name="Norton I."/>
            <person name="Everest G.J."/>
            <person name="Meyers P.R."/>
        </authorList>
    </citation>
    <scope>NUCLEOTIDE SEQUENCE [LARGE SCALE GENOMIC DNA]</scope>
    <source>
        <strain evidence="2 3">YM53</strain>
    </source>
</reference>
<dbReference type="AlphaFoldDB" id="A0A4R0K3F5"/>
<dbReference type="OrthoDB" id="9798201at2"/>
<keyword evidence="3" id="KW-1185">Reference proteome</keyword>
<proteinExistence type="predicted"/>
<dbReference type="InterPro" id="IPR037523">
    <property type="entry name" value="VOC_core"/>
</dbReference>
<keyword evidence="2" id="KW-0223">Dioxygenase</keyword>
<keyword evidence="2" id="KW-0560">Oxidoreductase</keyword>
<dbReference type="PROSITE" id="PS51819">
    <property type="entry name" value="VOC"/>
    <property type="match status" value="1"/>
</dbReference>
<dbReference type="GO" id="GO:0051213">
    <property type="term" value="F:dioxygenase activity"/>
    <property type="evidence" value="ECO:0007669"/>
    <property type="project" value="UniProtKB-KW"/>
</dbReference>
<comment type="caution">
    <text evidence="2">The sequence shown here is derived from an EMBL/GenBank/DDBJ whole genome shotgun (WGS) entry which is preliminary data.</text>
</comment>
<evidence type="ECO:0000259" key="1">
    <source>
        <dbReference type="PROSITE" id="PS51819"/>
    </source>
</evidence>
<dbReference type="SUPFAM" id="SSF54593">
    <property type="entry name" value="Glyoxalase/Bleomycin resistance protein/Dihydroxybiphenyl dioxygenase"/>
    <property type="match status" value="1"/>
</dbReference>
<protein>
    <submittedName>
        <fullName evidence="2">Glyoxalase/bleomycin resistance/extradiol dioxygenase family protein</fullName>
    </submittedName>
</protein>
<dbReference type="InterPro" id="IPR004360">
    <property type="entry name" value="Glyas_Fos-R_dOase_dom"/>
</dbReference>
<dbReference type="EMBL" id="SJKD01000001">
    <property type="protein sequence ID" value="TCC52278.1"/>
    <property type="molecule type" value="Genomic_DNA"/>
</dbReference>
<feature type="domain" description="VOC" evidence="1">
    <location>
        <begin position="1"/>
        <end position="134"/>
    </location>
</feature>
<dbReference type="Proteomes" id="UP000293342">
    <property type="component" value="Unassembled WGS sequence"/>
</dbReference>
<sequence length="134" mass="14548">MDALYPRLLVRDFPAAVDFYRPALTELYGVQPVKVIPEAQYANWDLDGQTGLVLFGRAMIASTIGTDALPAEAESQDASMLVLKVDAVDPAAEILEKLGATVLAPAQDRPQWGPNLRTAHLRAPDGTLIELQSY</sequence>
<organism evidence="2 3">
    <name type="scientific">Kribbella capetownensis</name>
    <dbReference type="NCBI Taxonomy" id="1572659"/>
    <lineage>
        <taxon>Bacteria</taxon>
        <taxon>Bacillati</taxon>
        <taxon>Actinomycetota</taxon>
        <taxon>Actinomycetes</taxon>
        <taxon>Propionibacteriales</taxon>
        <taxon>Kribbellaceae</taxon>
        <taxon>Kribbella</taxon>
    </lineage>
</organism>
<dbReference type="InterPro" id="IPR029068">
    <property type="entry name" value="Glyas_Bleomycin-R_OHBP_Dase"/>
</dbReference>